<dbReference type="EMBL" id="VSSQ01018004">
    <property type="protein sequence ID" value="MPM60818.1"/>
    <property type="molecule type" value="Genomic_DNA"/>
</dbReference>
<accession>A0A645B6Z1</accession>
<gene>
    <name evidence="1" type="ORF">SDC9_107672</name>
</gene>
<protein>
    <submittedName>
        <fullName evidence="1">Uncharacterized protein</fullName>
    </submittedName>
</protein>
<organism evidence="1">
    <name type="scientific">bioreactor metagenome</name>
    <dbReference type="NCBI Taxonomy" id="1076179"/>
    <lineage>
        <taxon>unclassified sequences</taxon>
        <taxon>metagenomes</taxon>
        <taxon>ecological metagenomes</taxon>
    </lineage>
</organism>
<dbReference type="AlphaFoldDB" id="A0A645B6Z1"/>
<evidence type="ECO:0000313" key="1">
    <source>
        <dbReference type="EMBL" id="MPM60818.1"/>
    </source>
</evidence>
<proteinExistence type="predicted"/>
<comment type="caution">
    <text evidence="1">The sequence shown here is derived from an EMBL/GenBank/DDBJ whole genome shotgun (WGS) entry which is preliminary data.</text>
</comment>
<reference evidence="1" key="1">
    <citation type="submission" date="2019-08" db="EMBL/GenBank/DDBJ databases">
        <authorList>
            <person name="Kucharzyk K."/>
            <person name="Murdoch R.W."/>
            <person name="Higgins S."/>
            <person name="Loffler F."/>
        </authorList>
    </citation>
    <scope>NUCLEOTIDE SEQUENCE</scope>
</reference>
<name>A0A645B6Z1_9ZZZZ</name>
<sequence>MKLKRNILRRFRAGHTVQNREIRRPVCPLQHNHVVWVDRAYPFDQAPVKRQKRIVILAKKVRKRFVEQVVCRNNRLIRISFCKQFPSCTKPLLIHWVGKKLRLIFLAIVYVLSGLPARRRVHIEYHKDAELPAPIDQMINVLQRFYDKRGTPILKSKQSSCIDWKANGVEPLSRDPFDVRMGDVVFFIPFPIRSGIFRAAERFNQALDAAGSVVFALHLPHIAFRQQPAAEAKSAQQNRRFPVKHLSRTAL</sequence>